<gene>
    <name evidence="1" type="ORF">BDN72DRAFT_893603</name>
</gene>
<dbReference type="EMBL" id="ML208272">
    <property type="protein sequence ID" value="TFK73881.1"/>
    <property type="molecule type" value="Genomic_DNA"/>
</dbReference>
<name>A0ACD3B7R2_9AGAR</name>
<dbReference type="Proteomes" id="UP000308600">
    <property type="component" value="Unassembled WGS sequence"/>
</dbReference>
<protein>
    <submittedName>
        <fullName evidence="1">Uncharacterized protein</fullName>
    </submittedName>
</protein>
<accession>A0ACD3B7R2</accession>
<reference evidence="1 2" key="1">
    <citation type="journal article" date="2019" name="Nat. Ecol. Evol.">
        <title>Megaphylogeny resolves global patterns of mushroom evolution.</title>
        <authorList>
            <person name="Varga T."/>
            <person name="Krizsan K."/>
            <person name="Foldi C."/>
            <person name="Dima B."/>
            <person name="Sanchez-Garcia M."/>
            <person name="Sanchez-Ramirez S."/>
            <person name="Szollosi G.J."/>
            <person name="Szarkandi J.G."/>
            <person name="Papp V."/>
            <person name="Albert L."/>
            <person name="Andreopoulos W."/>
            <person name="Angelini C."/>
            <person name="Antonin V."/>
            <person name="Barry K.W."/>
            <person name="Bougher N.L."/>
            <person name="Buchanan P."/>
            <person name="Buyck B."/>
            <person name="Bense V."/>
            <person name="Catcheside P."/>
            <person name="Chovatia M."/>
            <person name="Cooper J."/>
            <person name="Damon W."/>
            <person name="Desjardin D."/>
            <person name="Finy P."/>
            <person name="Geml J."/>
            <person name="Haridas S."/>
            <person name="Hughes K."/>
            <person name="Justo A."/>
            <person name="Karasinski D."/>
            <person name="Kautmanova I."/>
            <person name="Kiss B."/>
            <person name="Kocsube S."/>
            <person name="Kotiranta H."/>
            <person name="LaButti K.M."/>
            <person name="Lechner B.E."/>
            <person name="Liimatainen K."/>
            <person name="Lipzen A."/>
            <person name="Lukacs Z."/>
            <person name="Mihaltcheva S."/>
            <person name="Morgado L.N."/>
            <person name="Niskanen T."/>
            <person name="Noordeloos M.E."/>
            <person name="Ohm R.A."/>
            <person name="Ortiz-Santana B."/>
            <person name="Ovrebo C."/>
            <person name="Racz N."/>
            <person name="Riley R."/>
            <person name="Savchenko A."/>
            <person name="Shiryaev A."/>
            <person name="Soop K."/>
            <person name="Spirin V."/>
            <person name="Szebenyi C."/>
            <person name="Tomsovsky M."/>
            <person name="Tulloss R.E."/>
            <person name="Uehling J."/>
            <person name="Grigoriev I.V."/>
            <person name="Vagvolgyi C."/>
            <person name="Papp T."/>
            <person name="Martin F.M."/>
            <person name="Miettinen O."/>
            <person name="Hibbett D.S."/>
            <person name="Nagy L.G."/>
        </authorList>
    </citation>
    <scope>NUCLEOTIDE SEQUENCE [LARGE SCALE GENOMIC DNA]</scope>
    <source>
        <strain evidence="1 2">NL-1719</strain>
    </source>
</reference>
<sequence length="999" mass="109670">MSQPGGDDAAAAAATVAALASVFSQFIAGASAEQRNMFLQTVLAPPAQSQDTQPPPSQGRVMTSSPSPPGLHLPTPSSTQVNPSRNAAPPSHTATAPASNSSEQITDAYTPTRNRYTPISRPMPLPAVRPTQSQGGFQPFRGVNDLPISLTAAHTNEQRRTSMQRNPNAGRGRGGIRVASAPTPSGSRTTRRPRNASTPSIRGVQVNAPSGSNSRGPRSNAEFAALCLVGRESEDPKALLDVFVYPPTEPGRHRSSSKGLATHFALYFRDLKVSFRRFCIRNKLFYEFSKPTSTTIPALRAEIVGLLKESGYEFEDSDRARQLEVEASELVLLSMGQGNKLHPYPGDAESLTIAKMLEISVEFPAKKFGEDGRFQVFFMIASDTTGCRIGNHLHLCLAPRYRSLYYADHRHDFDDPDALGFSCDEVEGVESLSGGRYIVPIHEEDEMEVDDDVGFQALPSPSASGSATPTFNSSNAYQQPESERVPRAFGRSTIPQTIWKQEWTRSPRSRHKTLEENPLKKEAMDYLRDPLSDFRSVRGKDVDDLSCLFIAFLRLCAIKNDYGDAYIFLHTCVVDDGASPSSSLGAGVGKEVLYRSFKAIAEERAKYFCPTLDDFCSILVPQGGGALFQLRVLESLLLDFNILGALSAMMVSYGIPPIPLDPLLIECILHKGDIRSLTSRAVGEWHPGFRQLLEYFIALGPTGDLRAPCPFGSNPMVNRVVVTTPLRIHFQSHFGMDVHVLQGRTEDTHSAWAATLLVKAIFGTLDLAHPHLQAFYDGFSMNSYDGRTTQDVFDMYKEQTSDILSLIWAGRVQNADQFLSRFILSPDLGRAVRDSLDAKLLTLHSPRTVQHLVEGFFRRRGIPCMDTFQQLISPLKSPGFDLSQEDTGAASFRPRLYTWASTGTPYLLPNDPDLELVLVADPSESAYAGGTDQDREGMMRAGVLSWGTCSSRAMLPTAYLLELAERNYPHGGYASFDHAFDQWVLVQIVNGICGHSGIL</sequence>
<keyword evidence="2" id="KW-1185">Reference proteome</keyword>
<evidence type="ECO:0000313" key="1">
    <source>
        <dbReference type="EMBL" id="TFK73881.1"/>
    </source>
</evidence>
<proteinExistence type="predicted"/>
<organism evidence="1 2">
    <name type="scientific">Pluteus cervinus</name>
    <dbReference type="NCBI Taxonomy" id="181527"/>
    <lineage>
        <taxon>Eukaryota</taxon>
        <taxon>Fungi</taxon>
        <taxon>Dikarya</taxon>
        <taxon>Basidiomycota</taxon>
        <taxon>Agaricomycotina</taxon>
        <taxon>Agaricomycetes</taxon>
        <taxon>Agaricomycetidae</taxon>
        <taxon>Agaricales</taxon>
        <taxon>Pluteineae</taxon>
        <taxon>Pluteaceae</taxon>
        <taxon>Pluteus</taxon>
    </lineage>
</organism>
<evidence type="ECO:0000313" key="2">
    <source>
        <dbReference type="Proteomes" id="UP000308600"/>
    </source>
</evidence>